<protein>
    <submittedName>
        <fullName evidence="2">Uncharacterized protein</fullName>
    </submittedName>
</protein>
<name>A0A915IY51_ROMCU</name>
<sequence length="154" mass="17665">SQYLSNLIETLQFLCQVFHLPTAANAALKKVFFRLKDMQFSIGHLFSDHPMQNEERRTLVVFEEIGFQIFMILRFHSKMHDRGKGLWRKKTLNLSLVTAKIGKIGITGSGRRQKSQDFFTYELIKSGTITNSISKESAIVVDYPEKSVTVAKHL</sequence>
<dbReference type="AlphaFoldDB" id="A0A915IY51"/>
<reference evidence="2" key="1">
    <citation type="submission" date="2022-11" db="UniProtKB">
        <authorList>
            <consortium name="WormBaseParasite"/>
        </authorList>
    </citation>
    <scope>IDENTIFICATION</scope>
</reference>
<organism evidence="1 2">
    <name type="scientific">Romanomermis culicivorax</name>
    <name type="common">Nematode worm</name>
    <dbReference type="NCBI Taxonomy" id="13658"/>
    <lineage>
        <taxon>Eukaryota</taxon>
        <taxon>Metazoa</taxon>
        <taxon>Ecdysozoa</taxon>
        <taxon>Nematoda</taxon>
        <taxon>Enoplea</taxon>
        <taxon>Dorylaimia</taxon>
        <taxon>Mermithida</taxon>
        <taxon>Mermithoidea</taxon>
        <taxon>Mermithidae</taxon>
        <taxon>Romanomermis</taxon>
    </lineage>
</organism>
<dbReference type="Proteomes" id="UP000887565">
    <property type="component" value="Unplaced"/>
</dbReference>
<accession>A0A915IY51</accession>
<keyword evidence="1" id="KW-1185">Reference proteome</keyword>
<proteinExistence type="predicted"/>
<dbReference type="WBParaSite" id="nRc.2.0.1.t18351-RA">
    <property type="protein sequence ID" value="nRc.2.0.1.t18351-RA"/>
    <property type="gene ID" value="nRc.2.0.1.g18351"/>
</dbReference>
<evidence type="ECO:0000313" key="1">
    <source>
        <dbReference type="Proteomes" id="UP000887565"/>
    </source>
</evidence>
<evidence type="ECO:0000313" key="2">
    <source>
        <dbReference type="WBParaSite" id="nRc.2.0.1.t18351-RA"/>
    </source>
</evidence>